<keyword evidence="11" id="KW-1185">Reference proteome</keyword>
<feature type="transmembrane region" description="Helical" evidence="9">
    <location>
        <begin position="56"/>
        <end position="76"/>
    </location>
</feature>
<evidence type="ECO:0000256" key="2">
    <source>
        <dbReference type="ARBA" id="ARBA00022448"/>
    </source>
</evidence>
<keyword evidence="7 9" id="KW-0472">Membrane</keyword>
<evidence type="ECO:0000256" key="1">
    <source>
        <dbReference type="ARBA" id="ARBA00004651"/>
    </source>
</evidence>
<sequence>MAESNNSEYVVLGDASSTSLDKYQRVSVLPLVFLIFYEVSGGPFGVEDSVKAGGPLLALLGFLLFPIIWSIPEALITAEMGTMFPENGGYVVWVSSALGPYWGFQQGWMKWLSGVIDNALYPVLFLDYPKSAIPALEGGFPRIIAILVLTVALTYLNYRGLSIVGWLSIILGVFSLLPFVFMGLVSIPKIKPSRWLVADMSTVDWGEVENPSTTLPKALFYAIILVVFGYFFPILIGTGAIPVDRELWSSGYFSEGTSAVSNMGMFVAEMSSDSFQLLGMAERGMLPEFFAKRSPYGTALTGILFSASGVILLSWLSFQEIVAAENFLYCFGMIMEFIAFIKLRIKSPTAPRPYKIPVGTAGAILICIPPTLLILVVLALASLKVVAISMIAVVIGLILQPCLAYAEKKRWLSFSKNCNLSNFHFC</sequence>
<dbReference type="AlphaFoldDB" id="A0AAV8TM93"/>
<feature type="transmembrane region" description="Helical" evidence="9">
    <location>
        <begin position="163"/>
        <end position="187"/>
    </location>
</feature>
<evidence type="ECO:0000256" key="6">
    <source>
        <dbReference type="ARBA" id="ARBA00022989"/>
    </source>
</evidence>
<keyword evidence="3" id="KW-1003">Cell membrane</keyword>
<dbReference type="PANTHER" id="PTHR45826">
    <property type="entry name" value="POLYAMINE TRANSPORTER PUT1"/>
    <property type="match status" value="1"/>
</dbReference>
<feature type="transmembrane region" description="Helical" evidence="9">
    <location>
        <begin position="362"/>
        <end position="381"/>
    </location>
</feature>
<comment type="subcellular location">
    <subcellularLocation>
        <location evidence="1">Cell membrane</location>
        <topology evidence="1">Multi-pass membrane protein</topology>
    </subcellularLocation>
</comment>
<dbReference type="PIRSF" id="PIRSF006060">
    <property type="entry name" value="AA_transporter"/>
    <property type="match status" value="1"/>
</dbReference>
<dbReference type="PANTHER" id="PTHR45826:SF4">
    <property type="entry name" value="NEUTRAL AMINO ACID TRANSPORTER"/>
    <property type="match status" value="1"/>
</dbReference>
<evidence type="ECO:0000313" key="10">
    <source>
        <dbReference type="EMBL" id="KAJ8767054.1"/>
    </source>
</evidence>
<dbReference type="GO" id="GO:0015293">
    <property type="term" value="F:symporter activity"/>
    <property type="evidence" value="ECO:0007669"/>
    <property type="project" value="UniProtKB-KW"/>
</dbReference>
<keyword evidence="4 9" id="KW-0812">Transmembrane</keyword>
<feature type="transmembrane region" description="Helical" evidence="9">
    <location>
        <begin position="218"/>
        <end position="241"/>
    </location>
</feature>
<dbReference type="GO" id="GO:0015203">
    <property type="term" value="F:polyamine transmembrane transporter activity"/>
    <property type="evidence" value="ECO:0007669"/>
    <property type="project" value="UniProtKB-ARBA"/>
</dbReference>
<dbReference type="Proteomes" id="UP001159364">
    <property type="component" value="Linkage Group LG04"/>
</dbReference>
<keyword evidence="5" id="KW-0769">Symport</keyword>
<dbReference type="Pfam" id="PF13520">
    <property type="entry name" value="AA_permease_2"/>
    <property type="match status" value="2"/>
</dbReference>
<dbReference type="GO" id="GO:0005886">
    <property type="term" value="C:plasma membrane"/>
    <property type="evidence" value="ECO:0007669"/>
    <property type="project" value="UniProtKB-SubCell"/>
</dbReference>
<feature type="transmembrane region" description="Helical" evidence="9">
    <location>
        <begin position="321"/>
        <end position="341"/>
    </location>
</feature>
<gene>
    <name evidence="10" type="ORF">K2173_012566</name>
</gene>
<evidence type="ECO:0000256" key="5">
    <source>
        <dbReference type="ARBA" id="ARBA00022847"/>
    </source>
</evidence>
<comment type="caution">
    <text evidence="10">The sequence shown here is derived from an EMBL/GenBank/DDBJ whole genome shotgun (WGS) entry which is preliminary data.</text>
</comment>
<dbReference type="InterPro" id="IPR044566">
    <property type="entry name" value="RMV1-like"/>
</dbReference>
<feature type="transmembrane region" description="Helical" evidence="9">
    <location>
        <begin position="295"/>
        <end position="315"/>
    </location>
</feature>
<feature type="transmembrane region" description="Helical" evidence="9">
    <location>
        <begin position="139"/>
        <end position="156"/>
    </location>
</feature>
<name>A0AAV8TM93_9ROSI</name>
<evidence type="ECO:0000256" key="4">
    <source>
        <dbReference type="ARBA" id="ARBA00022692"/>
    </source>
</evidence>
<dbReference type="InterPro" id="IPR002293">
    <property type="entry name" value="AA/rel_permease1"/>
</dbReference>
<dbReference type="EMBL" id="JAIWQS010000004">
    <property type="protein sequence ID" value="KAJ8767054.1"/>
    <property type="molecule type" value="Genomic_DNA"/>
</dbReference>
<evidence type="ECO:0008006" key="12">
    <source>
        <dbReference type="Google" id="ProtNLM"/>
    </source>
</evidence>
<dbReference type="Gene3D" id="1.20.1740.10">
    <property type="entry name" value="Amino acid/polyamine transporter I"/>
    <property type="match status" value="1"/>
</dbReference>
<feature type="transmembrane region" description="Helical" evidence="9">
    <location>
        <begin position="387"/>
        <end position="406"/>
    </location>
</feature>
<reference evidence="10 11" key="1">
    <citation type="submission" date="2021-09" db="EMBL/GenBank/DDBJ databases">
        <title>Genomic insights and catalytic innovation underlie evolution of tropane alkaloids biosynthesis.</title>
        <authorList>
            <person name="Wang Y.-J."/>
            <person name="Tian T."/>
            <person name="Huang J.-P."/>
            <person name="Huang S.-X."/>
        </authorList>
    </citation>
    <scope>NUCLEOTIDE SEQUENCE [LARGE SCALE GENOMIC DNA]</scope>
    <source>
        <strain evidence="10">KIB-2018</strain>
        <tissue evidence="10">Leaf</tissue>
    </source>
</reference>
<keyword evidence="6 9" id="KW-1133">Transmembrane helix</keyword>
<evidence type="ECO:0000313" key="11">
    <source>
        <dbReference type="Proteomes" id="UP001159364"/>
    </source>
</evidence>
<accession>A0AAV8TM93</accession>
<keyword evidence="2" id="KW-0813">Transport</keyword>
<evidence type="ECO:0000256" key="9">
    <source>
        <dbReference type="SAM" id="Phobius"/>
    </source>
</evidence>
<protein>
    <recommendedName>
        <fullName evidence="12">Polyamine transporter At1g31830</fullName>
    </recommendedName>
</protein>
<evidence type="ECO:0000256" key="7">
    <source>
        <dbReference type="ARBA" id="ARBA00023136"/>
    </source>
</evidence>
<organism evidence="10 11">
    <name type="scientific">Erythroxylum novogranatense</name>
    <dbReference type="NCBI Taxonomy" id="1862640"/>
    <lineage>
        <taxon>Eukaryota</taxon>
        <taxon>Viridiplantae</taxon>
        <taxon>Streptophyta</taxon>
        <taxon>Embryophyta</taxon>
        <taxon>Tracheophyta</taxon>
        <taxon>Spermatophyta</taxon>
        <taxon>Magnoliopsida</taxon>
        <taxon>eudicotyledons</taxon>
        <taxon>Gunneridae</taxon>
        <taxon>Pentapetalae</taxon>
        <taxon>rosids</taxon>
        <taxon>fabids</taxon>
        <taxon>Malpighiales</taxon>
        <taxon>Erythroxylaceae</taxon>
        <taxon>Erythroxylum</taxon>
    </lineage>
</organism>
<feature type="transmembrane region" description="Helical" evidence="9">
    <location>
        <begin position="26"/>
        <end position="44"/>
    </location>
</feature>
<evidence type="ECO:0000256" key="3">
    <source>
        <dbReference type="ARBA" id="ARBA00022475"/>
    </source>
</evidence>
<comment type="similarity">
    <text evidence="8">Belongs to the amino acid-polyamine-organocation (APC) superfamily. Polyamine:cation symporter (PHS) (TC 2.A.3.12) family.</text>
</comment>
<proteinExistence type="inferred from homology"/>
<evidence type="ECO:0000256" key="8">
    <source>
        <dbReference type="ARBA" id="ARBA00024041"/>
    </source>
</evidence>